<evidence type="ECO:0000256" key="3">
    <source>
        <dbReference type="ARBA" id="ARBA00023163"/>
    </source>
</evidence>
<dbReference type="FunFam" id="1.10.10.60:FF:000154">
    <property type="entry name" value="Transcription factor SRM1"/>
    <property type="match status" value="1"/>
</dbReference>
<keyword evidence="4" id="KW-0539">Nucleus</keyword>
<feature type="domain" description="Myb-like" evidence="7">
    <location>
        <begin position="8"/>
        <end position="56"/>
    </location>
</feature>
<sequence>MASSSLNSSWTAKQNKLFEKALAVYDKDTPDRWQNVANAVGGKSTEEVKRHYDRLVEDLMYIESGQVPLPNYKATRINNGGIGDTQRKTEKSMGRLGFSLVFLLAVTLSIHSVMGTFETAEYLLDQLKGVASGEEDATKNLRNNAVEMMDDAKDSYGTWTDWAKNKLEGLGFISESPPPADEALPPSDAFSDSTGSAGYAPAGAPQAY</sequence>
<comment type="caution">
    <text evidence="9">The sequence shown here is derived from an EMBL/GenBank/DDBJ whole genome shotgun (WGS) entry which is preliminary data.</text>
</comment>
<keyword evidence="3" id="KW-0804">Transcription</keyword>
<dbReference type="PANTHER" id="PTHR43952">
    <property type="entry name" value="MYB FAMILY TRANSCRIPTION FACTOR-RELATED"/>
    <property type="match status" value="1"/>
</dbReference>
<dbReference type="AlphaFoldDB" id="A0A7J7CZC1"/>
<dbReference type="InterPro" id="IPR001005">
    <property type="entry name" value="SANT/Myb"/>
</dbReference>
<evidence type="ECO:0000256" key="1">
    <source>
        <dbReference type="ARBA" id="ARBA00004123"/>
    </source>
</evidence>
<comment type="subcellular location">
    <subcellularLocation>
        <location evidence="1">Nucleus</location>
    </subcellularLocation>
</comment>
<dbReference type="Pfam" id="PF23082">
    <property type="entry name" value="Myb_DNA-binding_2"/>
    <property type="match status" value="1"/>
</dbReference>
<keyword evidence="2" id="KW-0805">Transcription regulation</keyword>
<feature type="domain" description="SANT" evidence="8">
    <location>
        <begin position="5"/>
        <end position="52"/>
    </location>
</feature>
<feature type="region of interest" description="Disordered" evidence="5">
    <location>
        <begin position="170"/>
        <end position="208"/>
    </location>
</feature>
<reference evidence="9 10" key="1">
    <citation type="journal article" date="2020" name="Nat. Commun.">
        <title>Genome of Tripterygium wilfordii and identification of cytochrome P450 involved in triptolide biosynthesis.</title>
        <authorList>
            <person name="Tu L."/>
            <person name="Su P."/>
            <person name="Zhang Z."/>
            <person name="Gao L."/>
            <person name="Wang J."/>
            <person name="Hu T."/>
            <person name="Zhou J."/>
            <person name="Zhang Y."/>
            <person name="Zhao Y."/>
            <person name="Liu Y."/>
            <person name="Song Y."/>
            <person name="Tong Y."/>
            <person name="Lu Y."/>
            <person name="Yang J."/>
            <person name="Xu C."/>
            <person name="Jia M."/>
            <person name="Peters R.J."/>
            <person name="Huang L."/>
            <person name="Gao W."/>
        </authorList>
    </citation>
    <scope>NUCLEOTIDE SEQUENCE [LARGE SCALE GENOMIC DNA]</scope>
    <source>
        <strain evidence="10">cv. XIE 37</strain>
        <tissue evidence="9">Leaf</tissue>
    </source>
</reference>
<dbReference type="InterPro" id="IPR017884">
    <property type="entry name" value="SANT_dom"/>
</dbReference>
<dbReference type="SUPFAM" id="SSF46689">
    <property type="entry name" value="Homeodomain-like"/>
    <property type="match status" value="1"/>
</dbReference>
<dbReference type="PANTHER" id="PTHR43952:SF101">
    <property type="entry name" value="BINDING PROTEIN, PUTATIVE-RELATED"/>
    <property type="match status" value="1"/>
</dbReference>
<proteinExistence type="predicted"/>
<dbReference type="InParanoid" id="A0A7J7CZC1"/>
<feature type="transmembrane region" description="Helical" evidence="6">
    <location>
        <begin position="96"/>
        <end position="117"/>
    </location>
</feature>
<accession>A0A7J7CZC1</accession>
<organism evidence="9 10">
    <name type="scientific">Tripterygium wilfordii</name>
    <name type="common">Thunder God vine</name>
    <dbReference type="NCBI Taxonomy" id="458696"/>
    <lineage>
        <taxon>Eukaryota</taxon>
        <taxon>Viridiplantae</taxon>
        <taxon>Streptophyta</taxon>
        <taxon>Embryophyta</taxon>
        <taxon>Tracheophyta</taxon>
        <taxon>Spermatophyta</taxon>
        <taxon>Magnoliopsida</taxon>
        <taxon>eudicotyledons</taxon>
        <taxon>Gunneridae</taxon>
        <taxon>Pentapetalae</taxon>
        <taxon>rosids</taxon>
        <taxon>fabids</taxon>
        <taxon>Celastrales</taxon>
        <taxon>Celastraceae</taxon>
        <taxon>Tripterygium</taxon>
    </lineage>
</organism>
<dbReference type="SMART" id="SM00717">
    <property type="entry name" value="SANT"/>
    <property type="match status" value="1"/>
</dbReference>
<keyword evidence="6" id="KW-0472">Membrane</keyword>
<gene>
    <name evidence="9" type="ORF">HS088_TW12G00583</name>
</gene>
<keyword evidence="6" id="KW-0812">Transmembrane</keyword>
<dbReference type="CDD" id="cd00167">
    <property type="entry name" value="SANT"/>
    <property type="match status" value="1"/>
</dbReference>
<dbReference type="Gene3D" id="1.10.10.60">
    <property type="entry name" value="Homeodomain-like"/>
    <property type="match status" value="1"/>
</dbReference>
<dbReference type="PROSITE" id="PS50090">
    <property type="entry name" value="MYB_LIKE"/>
    <property type="match status" value="1"/>
</dbReference>
<dbReference type="InterPro" id="IPR044636">
    <property type="entry name" value="RADIALIS-like"/>
</dbReference>
<dbReference type="EMBL" id="JAAARO010000012">
    <property type="protein sequence ID" value="KAF5739378.1"/>
    <property type="molecule type" value="Genomic_DNA"/>
</dbReference>
<evidence type="ECO:0000256" key="2">
    <source>
        <dbReference type="ARBA" id="ARBA00023015"/>
    </source>
</evidence>
<evidence type="ECO:0000256" key="5">
    <source>
        <dbReference type="SAM" id="MobiDB-lite"/>
    </source>
</evidence>
<dbReference type="InterPro" id="IPR009057">
    <property type="entry name" value="Homeodomain-like_sf"/>
</dbReference>
<evidence type="ECO:0000259" key="8">
    <source>
        <dbReference type="PROSITE" id="PS51293"/>
    </source>
</evidence>
<evidence type="ECO:0000259" key="7">
    <source>
        <dbReference type="PROSITE" id="PS50090"/>
    </source>
</evidence>
<dbReference type="GO" id="GO:0005634">
    <property type="term" value="C:nucleus"/>
    <property type="evidence" value="ECO:0007669"/>
    <property type="project" value="UniProtKB-SubCell"/>
</dbReference>
<dbReference type="Proteomes" id="UP000593562">
    <property type="component" value="Unassembled WGS sequence"/>
</dbReference>
<evidence type="ECO:0000256" key="4">
    <source>
        <dbReference type="ARBA" id="ARBA00023242"/>
    </source>
</evidence>
<protein>
    <submittedName>
        <fullName evidence="9">Protein RADIALIS-like 5</fullName>
    </submittedName>
</protein>
<dbReference type="GO" id="GO:0003700">
    <property type="term" value="F:DNA-binding transcription factor activity"/>
    <property type="evidence" value="ECO:0007669"/>
    <property type="project" value="InterPro"/>
</dbReference>
<evidence type="ECO:0000256" key="6">
    <source>
        <dbReference type="SAM" id="Phobius"/>
    </source>
</evidence>
<evidence type="ECO:0000313" key="9">
    <source>
        <dbReference type="EMBL" id="KAF5739378.1"/>
    </source>
</evidence>
<evidence type="ECO:0000313" key="10">
    <source>
        <dbReference type="Proteomes" id="UP000593562"/>
    </source>
</evidence>
<keyword evidence="10" id="KW-1185">Reference proteome</keyword>
<feature type="compositionally biased region" description="Low complexity" evidence="5">
    <location>
        <begin position="197"/>
        <end position="208"/>
    </location>
</feature>
<name>A0A7J7CZC1_TRIWF</name>
<keyword evidence="6" id="KW-1133">Transmembrane helix</keyword>
<dbReference type="PROSITE" id="PS51293">
    <property type="entry name" value="SANT"/>
    <property type="match status" value="1"/>
</dbReference>